<evidence type="ECO:0000256" key="2">
    <source>
        <dbReference type="ARBA" id="ARBA00022692"/>
    </source>
</evidence>
<dbReference type="Gene3D" id="1.20.1720.10">
    <property type="entry name" value="Multidrug resistance protein D"/>
    <property type="match status" value="1"/>
</dbReference>
<sequence length="760" mass="84631">MEVPDFLPPSPVSPLSERASETNTTEKRVSGNTKSYISCRTSTGIPRDSSITISSQSITVFADFKDLPSRNGSQRSKVADGNFSLEVNTPKPKLKRQSDESFKSISSFGFDVAAPEPVHKNGEILEKVYTDQKNLFLGYSPRQAFFQPVWGSPSRSRKKQRSHYDTSLRPPSKALINFATVFPEISHDKQPVSFEKSLPPPPYHVFEPAKKKGIMYLMALVGILTPLSSFIYFPALGDISRAYHLSSEFVLLTIAVFMGVQGMAPLVWMPLGDYFGRRFVLIATLAVYVGANAGLLFTKSFLSLMLLRALQAFGSANFSMIGGTVIGDISTRQERGGLLGIYASILTFGHVISPVLGGILTQFFHFRAIFWFQLAIGGLALILVVLFLPETLRNIAGNGTIRLKPYQQSLLSCVRSPPDARFDSNLKEITLPPTLTSFLEPLHLLSHLDMLGSIIFGAIAFATAVVVISTTALCLESYYSLSTILVGAAFLPSGAGTLLGFFVISFLLDRDYNTIESRYKAEHDIEKDSKLKFKHKSDFPIERARLGNMWWVTLLFIGATIGYGFSLSSKHIAIPLVMQFLVAVGATSILLANTVLISDLHSENLVSVTAIINLVRYCMGALAAGVVQLFFVRFDTRYTFLIFAMTTLVVTPILVIQWMFGLKWRMEEKNQSEDGTVLDRSKGLYGTKFFKRLPKWSDVRENFRTKIIALKAKRLWAKVNPRENIGGDDAFLSGRSFRSRVPDWKDIWRRLTLKQRPDSS</sequence>
<accession>A0A2J6Q2U7</accession>
<dbReference type="Pfam" id="PF07690">
    <property type="entry name" value="MFS_1"/>
    <property type="match status" value="1"/>
</dbReference>
<feature type="transmembrane region" description="Helical" evidence="6">
    <location>
        <begin position="454"/>
        <end position="478"/>
    </location>
</feature>
<reference evidence="8 9" key="1">
    <citation type="submission" date="2016-05" db="EMBL/GenBank/DDBJ databases">
        <title>A degradative enzymes factory behind the ericoid mycorrhizal symbiosis.</title>
        <authorList>
            <consortium name="DOE Joint Genome Institute"/>
            <person name="Martino E."/>
            <person name="Morin E."/>
            <person name="Grelet G."/>
            <person name="Kuo A."/>
            <person name="Kohler A."/>
            <person name="Daghino S."/>
            <person name="Barry K."/>
            <person name="Choi C."/>
            <person name="Cichocki N."/>
            <person name="Clum A."/>
            <person name="Copeland A."/>
            <person name="Hainaut M."/>
            <person name="Haridas S."/>
            <person name="Labutti K."/>
            <person name="Lindquist E."/>
            <person name="Lipzen A."/>
            <person name="Khouja H.-R."/>
            <person name="Murat C."/>
            <person name="Ohm R."/>
            <person name="Olson A."/>
            <person name="Spatafora J."/>
            <person name="Veneault-Fourrey C."/>
            <person name="Henrissat B."/>
            <person name="Grigoriev I."/>
            <person name="Martin F."/>
            <person name="Perotto S."/>
        </authorList>
    </citation>
    <scope>NUCLEOTIDE SEQUENCE [LARGE SCALE GENOMIC DNA]</scope>
    <source>
        <strain evidence="8 9">UAMH 7357</strain>
    </source>
</reference>
<feature type="transmembrane region" description="Helical" evidence="6">
    <location>
        <begin position="214"/>
        <end position="237"/>
    </location>
</feature>
<feature type="transmembrane region" description="Helical" evidence="6">
    <location>
        <begin position="249"/>
        <end position="267"/>
    </location>
</feature>
<evidence type="ECO:0000256" key="1">
    <source>
        <dbReference type="ARBA" id="ARBA00004141"/>
    </source>
</evidence>
<keyword evidence="3 6" id="KW-1133">Transmembrane helix</keyword>
<protein>
    <submittedName>
        <fullName evidence="8">MFS general substrate transporter</fullName>
    </submittedName>
</protein>
<dbReference type="GO" id="GO:0022857">
    <property type="term" value="F:transmembrane transporter activity"/>
    <property type="evidence" value="ECO:0007669"/>
    <property type="project" value="InterPro"/>
</dbReference>
<evidence type="ECO:0000256" key="3">
    <source>
        <dbReference type="ARBA" id="ARBA00022989"/>
    </source>
</evidence>
<feature type="transmembrane region" description="Helical" evidence="6">
    <location>
        <begin position="279"/>
        <end position="297"/>
    </location>
</feature>
<feature type="transmembrane region" description="Helical" evidence="6">
    <location>
        <begin position="484"/>
        <end position="508"/>
    </location>
</feature>
<keyword evidence="9" id="KW-1185">Reference proteome</keyword>
<feature type="region of interest" description="Disordered" evidence="5">
    <location>
        <begin position="69"/>
        <end position="98"/>
    </location>
</feature>
<dbReference type="OrthoDB" id="440553at2759"/>
<evidence type="ECO:0000256" key="6">
    <source>
        <dbReference type="SAM" id="Phobius"/>
    </source>
</evidence>
<dbReference type="PROSITE" id="PS50850">
    <property type="entry name" value="MFS"/>
    <property type="match status" value="1"/>
</dbReference>
<dbReference type="AlphaFoldDB" id="A0A2J6Q2U7"/>
<dbReference type="Gene3D" id="1.20.1250.20">
    <property type="entry name" value="MFS general substrate transporter like domains"/>
    <property type="match status" value="1"/>
</dbReference>
<feature type="region of interest" description="Disordered" evidence="5">
    <location>
        <begin position="1"/>
        <end position="43"/>
    </location>
</feature>
<feature type="transmembrane region" description="Helical" evidence="6">
    <location>
        <begin position="370"/>
        <end position="388"/>
    </location>
</feature>
<dbReference type="STRING" id="1745343.A0A2J6Q2U7"/>
<feature type="transmembrane region" description="Helical" evidence="6">
    <location>
        <begin position="608"/>
        <end position="632"/>
    </location>
</feature>
<dbReference type="InterPro" id="IPR036259">
    <property type="entry name" value="MFS_trans_sf"/>
</dbReference>
<comment type="subcellular location">
    <subcellularLocation>
        <location evidence="1">Membrane</location>
        <topology evidence="1">Multi-pass membrane protein</topology>
    </subcellularLocation>
</comment>
<evidence type="ECO:0000256" key="4">
    <source>
        <dbReference type="ARBA" id="ARBA00023136"/>
    </source>
</evidence>
<keyword evidence="2 6" id="KW-0812">Transmembrane</keyword>
<evidence type="ECO:0000313" key="8">
    <source>
        <dbReference type="EMBL" id="PMD20609.1"/>
    </source>
</evidence>
<evidence type="ECO:0000313" key="9">
    <source>
        <dbReference type="Proteomes" id="UP000235672"/>
    </source>
</evidence>
<feature type="compositionally biased region" description="Polar residues" evidence="5">
    <location>
        <begin position="30"/>
        <end position="43"/>
    </location>
</feature>
<gene>
    <name evidence="8" type="ORF">NA56DRAFT_601317</name>
</gene>
<feature type="domain" description="Major facilitator superfamily (MFS) profile" evidence="7">
    <location>
        <begin position="214"/>
        <end position="669"/>
    </location>
</feature>
<organism evidence="8 9">
    <name type="scientific">Hyaloscypha hepaticicola</name>
    <dbReference type="NCBI Taxonomy" id="2082293"/>
    <lineage>
        <taxon>Eukaryota</taxon>
        <taxon>Fungi</taxon>
        <taxon>Dikarya</taxon>
        <taxon>Ascomycota</taxon>
        <taxon>Pezizomycotina</taxon>
        <taxon>Leotiomycetes</taxon>
        <taxon>Helotiales</taxon>
        <taxon>Hyaloscyphaceae</taxon>
        <taxon>Hyaloscypha</taxon>
    </lineage>
</organism>
<feature type="transmembrane region" description="Helical" evidence="6">
    <location>
        <begin position="549"/>
        <end position="566"/>
    </location>
</feature>
<evidence type="ECO:0000259" key="7">
    <source>
        <dbReference type="PROSITE" id="PS50850"/>
    </source>
</evidence>
<evidence type="ECO:0000256" key="5">
    <source>
        <dbReference type="SAM" id="MobiDB-lite"/>
    </source>
</evidence>
<feature type="transmembrane region" description="Helical" evidence="6">
    <location>
        <begin position="339"/>
        <end position="364"/>
    </location>
</feature>
<feature type="compositionally biased region" description="Basic and acidic residues" evidence="5">
    <location>
        <begin position="18"/>
        <end position="29"/>
    </location>
</feature>
<proteinExistence type="predicted"/>
<dbReference type="PANTHER" id="PTHR23502:SF26">
    <property type="entry name" value="MAJOR FACILITATOR SUPERFAMILY (MFS) PROFILE DOMAIN-CONTAINING PROTEIN"/>
    <property type="match status" value="1"/>
</dbReference>
<name>A0A2J6Q2U7_9HELO</name>
<feature type="compositionally biased region" description="Pro residues" evidence="5">
    <location>
        <begin position="1"/>
        <end position="12"/>
    </location>
</feature>
<dbReference type="PANTHER" id="PTHR23502">
    <property type="entry name" value="MAJOR FACILITATOR SUPERFAMILY"/>
    <property type="match status" value="1"/>
</dbReference>
<keyword evidence="4 6" id="KW-0472">Membrane</keyword>
<feature type="transmembrane region" description="Helical" evidence="6">
    <location>
        <begin position="572"/>
        <end position="596"/>
    </location>
</feature>
<feature type="transmembrane region" description="Helical" evidence="6">
    <location>
        <begin position="638"/>
        <end position="660"/>
    </location>
</feature>
<dbReference type="Proteomes" id="UP000235672">
    <property type="component" value="Unassembled WGS sequence"/>
</dbReference>
<dbReference type="InterPro" id="IPR011701">
    <property type="entry name" value="MFS"/>
</dbReference>
<dbReference type="InterPro" id="IPR020846">
    <property type="entry name" value="MFS_dom"/>
</dbReference>
<dbReference type="GO" id="GO:0005886">
    <property type="term" value="C:plasma membrane"/>
    <property type="evidence" value="ECO:0007669"/>
    <property type="project" value="TreeGrafter"/>
</dbReference>
<feature type="transmembrane region" description="Helical" evidence="6">
    <location>
        <begin position="309"/>
        <end position="327"/>
    </location>
</feature>
<dbReference type="SUPFAM" id="SSF103473">
    <property type="entry name" value="MFS general substrate transporter"/>
    <property type="match status" value="1"/>
</dbReference>
<dbReference type="EMBL" id="KZ613484">
    <property type="protein sequence ID" value="PMD20609.1"/>
    <property type="molecule type" value="Genomic_DNA"/>
</dbReference>